<feature type="transmembrane region" description="Helical" evidence="1">
    <location>
        <begin position="118"/>
        <end position="139"/>
    </location>
</feature>
<sequence length="140" mass="14934">MNNRNVIRGIVLMLLALGFGLPSIHYSLGSFSRAGPGMFPFLVSCMLFVIGAITVVQARLVAPVPLGFQLRNIGIILGSLCGFALLSHLINMTVGIVFLVFASGFAANTYSVSRNVKIALALVAIAFGFQYLLGLNLPLY</sequence>
<proteinExistence type="predicted"/>
<evidence type="ECO:0000313" key="3">
    <source>
        <dbReference type="EMBL" id="SFF11828.1"/>
    </source>
</evidence>
<keyword evidence="1" id="KW-1133">Transmembrane helix</keyword>
<organism evidence="3 4">
    <name type="scientific">Paracidovorax wautersii</name>
    <dbReference type="NCBI Taxonomy" id="1177982"/>
    <lineage>
        <taxon>Bacteria</taxon>
        <taxon>Pseudomonadati</taxon>
        <taxon>Pseudomonadota</taxon>
        <taxon>Betaproteobacteria</taxon>
        <taxon>Burkholderiales</taxon>
        <taxon>Comamonadaceae</taxon>
        <taxon>Paracidovorax</taxon>
    </lineage>
</organism>
<dbReference type="Proteomes" id="UP000199119">
    <property type="component" value="Unassembled WGS sequence"/>
</dbReference>
<evidence type="ECO:0000313" key="4">
    <source>
        <dbReference type="Proteomes" id="UP000199119"/>
    </source>
</evidence>
<dbReference type="RefSeq" id="WP_092940611.1">
    <property type="nucleotide sequence ID" value="NZ_FONX01000013.1"/>
</dbReference>
<gene>
    <name evidence="3" type="ORF">SAMN04489711_11349</name>
</gene>
<feature type="transmembrane region" description="Helical" evidence="1">
    <location>
        <begin position="39"/>
        <end position="61"/>
    </location>
</feature>
<protein>
    <submittedName>
        <fullName evidence="3">Tripartite tricarboxylate transporter TctB family protein</fullName>
    </submittedName>
</protein>
<dbReference type="OrthoDB" id="8902299at2"/>
<evidence type="ECO:0000256" key="1">
    <source>
        <dbReference type="SAM" id="Phobius"/>
    </source>
</evidence>
<name>A0A1I2G3U1_9BURK</name>
<keyword evidence="1" id="KW-0472">Membrane</keyword>
<keyword evidence="4" id="KW-1185">Reference proteome</keyword>
<dbReference type="EMBL" id="FONX01000013">
    <property type="protein sequence ID" value="SFF11828.1"/>
    <property type="molecule type" value="Genomic_DNA"/>
</dbReference>
<feature type="domain" description="DUF1468" evidence="2">
    <location>
        <begin position="8"/>
        <end position="138"/>
    </location>
</feature>
<reference evidence="4" key="1">
    <citation type="submission" date="2016-10" db="EMBL/GenBank/DDBJ databases">
        <authorList>
            <person name="Varghese N."/>
            <person name="Submissions S."/>
        </authorList>
    </citation>
    <scope>NUCLEOTIDE SEQUENCE [LARGE SCALE GENOMIC DNA]</scope>
    <source>
        <strain evidence="4">DSM 27981</strain>
    </source>
</reference>
<dbReference type="AlphaFoldDB" id="A0A1I2G3U1"/>
<feature type="transmembrane region" description="Helical" evidence="1">
    <location>
        <begin position="73"/>
        <end position="106"/>
    </location>
</feature>
<accession>A0A1I2G3U1</accession>
<dbReference type="Pfam" id="PF07331">
    <property type="entry name" value="TctB"/>
    <property type="match status" value="1"/>
</dbReference>
<keyword evidence="1" id="KW-0812">Transmembrane</keyword>
<dbReference type="STRING" id="1177982.SAMN04489711_11349"/>
<evidence type="ECO:0000259" key="2">
    <source>
        <dbReference type="Pfam" id="PF07331"/>
    </source>
</evidence>
<dbReference type="InterPro" id="IPR009936">
    <property type="entry name" value="DUF1468"/>
</dbReference>